<comment type="caution">
    <text evidence="2">The sequence shown here is derived from an EMBL/GenBank/DDBJ whole genome shotgun (WGS) entry which is preliminary data.</text>
</comment>
<gene>
    <name evidence="2" type="ORF">ERUC_LOCUS2704</name>
</gene>
<name>A0ABC8IXU0_ERUVS</name>
<keyword evidence="3" id="KW-1185">Reference proteome</keyword>
<proteinExistence type="predicted"/>
<dbReference type="InterPro" id="IPR004993">
    <property type="entry name" value="GH3"/>
</dbReference>
<protein>
    <recommendedName>
        <fullName evidence="1">GH3 C-terminal domain-containing protein</fullName>
    </recommendedName>
</protein>
<dbReference type="InterPro" id="IPR055378">
    <property type="entry name" value="GH3_C"/>
</dbReference>
<feature type="domain" description="GH3 C-terminal" evidence="1">
    <location>
        <begin position="36"/>
        <end position="91"/>
    </location>
</feature>
<dbReference type="Pfam" id="PF23572">
    <property type="entry name" value="GH3_C"/>
    <property type="match status" value="1"/>
</dbReference>
<dbReference type="PANTHER" id="PTHR31901:SF49">
    <property type="entry name" value="(RAPE) HYPOTHETICAL PROTEIN"/>
    <property type="match status" value="1"/>
</dbReference>
<evidence type="ECO:0000313" key="3">
    <source>
        <dbReference type="Proteomes" id="UP001642260"/>
    </source>
</evidence>
<reference evidence="2 3" key="1">
    <citation type="submission" date="2022-03" db="EMBL/GenBank/DDBJ databases">
        <authorList>
            <person name="Macdonald S."/>
            <person name="Ahmed S."/>
            <person name="Newling K."/>
        </authorList>
    </citation>
    <scope>NUCLEOTIDE SEQUENCE [LARGE SCALE GENOMIC DNA]</scope>
</reference>
<dbReference type="AlphaFoldDB" id="A0ABC8IXU0"/>
<organism evidence="2 3">
    <name type="scientific">Eruca vesicaria subsp. sativa</name>
    <name type="common">Garden rocket</name>
    <name type="synonym">Eruca sativa</name>
    <dbReference type="NCBI Taxonomy" id="29727"/>
    <lineage>
        <taxon>Eukaryota</taxon>
        <taxon>Viridiplantae</taxon>
        <taxon>Streptophyta</taxon>
        <taxon>Embryophyta</taxon>
        <taxon>Tracheophyta</taxon>
        <taxon>Spermatophyta</taxon>
        <taxon>Magnoliopsida</taxon>
        <taxon>eudicotyledons</taxon>
        <taxon>Gunneridae</taxon>
        <taxon>Pentapetalae</taxon>
        <taxon>rosids</taxon>
        <taxon>malvids</taxon>
        <taxon>Brassicales</taxon>
        <taxon>Brassicaceae</taxon>
        <taxon>Brassiceae</taxon>
        <taxon>Eruca</taxon>
    </lineage>
</organism>
<sequence>MVKVTGFHNKAPQFRFMERENALLSIDTDWTNEEYLFKALNQATLVLESSDLRLVAFTSYADVSSSPGHYVIYLEVKAKNKDIKVLEFEEKTFLECCVSNGGFV</sequence>
<evidence type="ECO:0000313" key="2">
    <source>
        <dbReference type="EMBL" id="CAH8300158.1"/>
    </source>
</evidence>
<accession>A0ABC8IXU0</accession>
<evidence type="ECO:0000259" key="1">
    <source>
        <dbReference type="Pfam" id="PF23572"/>
    </source>
</evidence>
<dbReference type="PANTHER" id="PTHR31901">
    <property type="entry name" value="GH3 DOMAIN-CONTAINING PROTEIN"/>
    <property type="match status" value="1"/>
</dbReference>
<dbReference type="EMBL" id="CAKOAT010053267">
    <property type="protein sequence ID" value="CAH8300158.1"/>
    <property type="molecule type" value="Genomic_DNA"/>
</dbReference>
<dbReference type="Proteomes" id="UP001642260">
    <property type="component" value="Unassembled WGS sequence"/>
</dbReference>